<proteinExistence type="predicted"/>
<name>A0AAW7XH23_9GAMM</name>
<sequence length="56" mass="6659">MIITQQPQRRFGLARYVLEELSALGRTLWHARKARSYYQQLKPVKQLDKADMNQPD</sequence>
<organism evidence="1 2">
    <name type="scientific">Neptunomonas phycophila</name>
    <dbReference type="NCBI Taxonomy" id="1572645"/>
    <lineage>
        <taxon>Bacteria</taxon>
        <taxon>Pseudomonadati</taxon>
        <taxon>Pseudomonadota</taxon>
        <taxon>Gammaproteobacteria</taxon>
        <taxon>Oceanospirillales</taxon>
        <taxon>Oceanospirillaceae</taxon>
        <taxon>Neptunomonas</taxon>
    </lineage>
</organism>
<dbReference type="RefSeq" id="WP_303549735.1">
    <property type="nucleotide sequence ID" value="NZ_JAUOPG010000004.1"/>
</dbReference>
<evidence type="ECO:0000313" key="1">
    <source>
        <dbReference type="EMBL" id="MDO6453467.1"/>
    </source>
</evidence>
<accession>A0AAW7XH23</accession>
<comment type="caution">
    <text evidence="1">The sequence shown here is derived from an EMBL/GenBank/DDBJ whole genome shotgun (WGS) entry which is preliminary data.</text>
</comment>
<dbReference type="Proteomes" id="UP001169862">
    <property type="component" value="Unassembled WGS sequence"/>
</dbReference>
<evidence type="ECO:0000313" key="2">
    <source>
        <dbReference type="Proteomes" id="UP001169862"/>
    </source>
</evidence>
<dbReference type="EMBL" id="JAUOPG010000004">
    <property type="protein sequence ID" value="MDO6453467.1"/>
    <property type="molecule type" value="Genomic_DNA"/>
</dbReference>
<reference evidence="1" key="1">
    <citation type="submission" date="2023-07" db="EMBL/GenBank/DDBJ databases">
        <title>Genome content predicts the carbon catabolic preferences of heterotrophic bacteria.</title>
        <authorList>
            <person name="Gralka M."/>
        </authorList>
    </citation>
    <scope>NUCLEOTIDE SEQUENCE</scope>
    <source>
        <strain evidence="1">I2M16</strain>
    </source>
</reference>
<dbReference type="AlphaFoldDB" id="A0AAW7XH23"/>
<protein>
    <submittedName>
        <fullName evidence="1">Uncharacterized protein</fullName>
    </submittedName>
</protein>
<gene>
    <name evidence="1" type="ORF">Q4490_07805</name>
</gene>